<dbReference type="RefSeq" id="WP_344796907.1">
    <property type="nucleotide sequence ID" value="NZ_BAABAU010000003.1"/>
</dbReference>
<protein>
    <submittedName>
        <fullName evidence="4">Fumarylacetoacetate hydrolase family protein</fullName>
    </submittedName>
</protein>
<keyword evidence="4" id="KW-0378">Hydrolase</keyword>
<comment type="similarity">
    <text evidence="1">Belongs to the FAH family.</text>
</comment>
<organism evidence="4 5">
    <name type="scientific">Frondihabitans peucedani</name>
    <dbReference type="NCBI Taxonomy" id="598626"/>
    <lineage>
        <taxon>Bacteria</taxon>
        <taxon>Bacillati</taxon>
        <taxon>Actinomycetota</taxon>
        <taxon>Actinomycetes</taxon>
        <taxon>Micrococcales</taxon>
        <taxon>Microbacteriaceae</taxon>
        <taxon>Frondihabitans</taxon>
    </lineage>
</organism>
<evidence type="ECO:0000313" key="5">
    <source>
        <dbReference type="Proteomes" id="UP001501594"/>
    </source>
</evidence>
<dbReference type="Gene3D" id="3.90.850.10">
    <property type="entry name" value="Fumarylacetoacetase-like, C-terminal domain"/>
    <property type="match status" value="1"/>
</dbReference>
<dbReference type="SUPFAM" id="SSF56529">
    <property type="entry name" value="FAH"/>
    <property type="match status" value="1"/>
</dbReference>
<accession>A0ABP8E448</accession>
<dbReference type="InterPro" id="IPR011234">
    <property type="entry name" value="Fumarylacetoacetase-like_C"/>
</dbReference>
<dbReference type="EMBL" id="BAABAU010000003">
    <property type="protein sequence ID" value="GAA4267015.1"/>
    <property type="molecule type" value="Genomic_DNA"/>
</dbReference>
<feature type="domain" description="Fumarylacetoacetase-like C-terminal" evidence="3">
    <location>
        <begin position="74"/>
        <end position="278"/>
    </location>
</feature>
<reference evidence="5" key="1">
    <citation type="journal article" date="2019" name="Int. J. Syst. Evol. Microbiol.">
        <title>The Global Catalogue of Microorganisms (GCM) 10K type strain sequencing project: providing services to taxonomists for standard genome sequencing and annotation.</title>
        <authorList>
            <consortium name="The Broad Institute Genomics Platform"/>
            <consortium name="The Broad Institute Genome Sequencing Center for Infectious Disease"/>
            <person name="Wu L."/>
            <person name="Ma J."/>
        </authorList>
    </citation>
    <scope>NUCLEOTIDE SEQUENCE [LARGE SCALE GENOMIC DNA]</scope>
    <source>
        <strain evidence="5">JCM 17442</strain>
    </source>
</reference>
<evidence type="ECO:0000256" key="1">
    <source>
        <dbReference type="ARBA" id="ARBA00010211"/>
    </source>
</evidence>
<name>A0ABP8E448_9MICO</name>
<evidence type="ECO:0000259" key="3">
    <source>
        <dbReference type="Pfam" id="PF01557"/>
    </source>
</evidence>
<comment type="caution">
    <text evidence="4">The sequence shown here is derived from an EMBL/GenBank/DDBJ whole genome shotgun (WGS) entry which is preliminary data.</text>
</comment>
<dbReference type="Proteomes" id="UP001501594">
    <property type="component" value="Unassembled WGS sequence"/>
</dbReference>
<keyword evidence="2" id="KW-0479">Metal-binding</keyword>
<sequence length="315" mass="33735">MECIQRLGEHGEEIPVYVVDGVAHDLRAVTGDADPAFFAAGGFALARRALAEGRLPSLGEVEGRIGAPLARPGKIVCIGLNYRDHAEETGAAIPDEPVVFLKDPSTIGGPSDPVLIPVGSTKTDWEVELGVVIGREARYLASPEEARSCIAGYVLSHDVSEREFQLERGGQWDKGKSCETFNPLGPWIVPADQIDDVQDLAMTLSVNGVSRQRGSTSTMIFGVEHVVWYLSRFMVLRPGDLINTGTPAGVALGLPDHPYLRDGDVVTLSIEGLGEATHAFEQAVQPEQAMQAVQAMQSMQAVQATQRTLDGAGPR</sequence>
<dbReference type="PANTHER" id="PTHR42796:SF4">
    <property type="entry name" value="FUMARYLACETOACETATE HYDROLASE DOMAIN-CONTAINING PROTEIN 2A"/>
    <property type="match status" value="1"/>
</dbReference>
<keyword evidence="5" id="KW-1185">Reference proteome</keyword>
<proteinExistence type="inferred from homology"/>
<dbReference type="InterPro" id="IPR051121">
    <property type="entry name" value="FAH"/>
</dbReference>
<evidence type="ECO:0000256" key="2">
    <source>
        <dbReference type="ARBA" id="ARBA00022723"/>
    </source>
</evidence>
<dbReference type="InterPro" id="IPR036663">
    <property type="entry name" value="Fumarylacetoacetase_C_sf"/>
</dbReference>
<dbReference type="GO" id="GO:0016787">
    <property type="term" value="F:hydrolase activity"/>
    <property type="evidence" value="ECO:0007669"/>
    <property type="project" value="UniProtKB-KW"/>
</dbReference>
<evidence type="ECO:0000313" key="4">
    <source>
        <dbReference type="EMBL" id="GAA4267015.1"/>
    </source>
</evidence>
<dbReference type="PANTHER" id="PTHR42796">
    <property type="entry name" value="FUMARYLACETOACETATE HYDROLASE DOMAIN-CONTAINING PROTEIN 2A-RELATED"/>
    <property type="match status" value="1"/>
</dbReference>
<dbReference type="Pfam" id="PF01557">
    <property type="entry name" value="FAA_hydrolase"/>
    <property type="match status" value="1"/>
</dbReference>
<gene>
    <name evidence="4" type="ORF">GCM10022256_26270</name>
</gene>